<keyword evidence="2 4" id="KW-0689">Ribosomal protein</keyword>
<sequence>MCLARPRAAMPIVTRSSLLIRFEREGPFVIVAVYGEFAPEAEPAECDRRDLRESLVKLQGSDQEKAKKPSTVQRIDNNMSSAEKLKLELAKVRDDLKCQMAQLTTKIKHLSSVLLKMDKHSLKGLQAMVQQRKRLLKYLRRTDWDSYCLVLSKLGLRYKENHKN</sequence>
<dbReference type="PANTHER" id="PTHR47546">
    <property type="entry name" value="S15/NS1, RNA-BINDING PROTEIN"/>
    <property type="match status" value="1"/>
</dbReference>
<dbReference type="Proteomes" id="UP000327157">
    <property type="component" value="Chromosome 9"/>
</dbReference>
<reference evidence="5 6" key="3">
    <citation type="submission" date="2019-11" db="EMBL/GenBank/DDBJ databases">
        <title>A de novo genome assembly of a pear dwarfing rootstock.</title>
        <authorList>
            <person name="Wang F."/>
            <person name="Wang J."/>
            <person name="Li S."/>
            <person name="Zhang Y."/>
            <person name="Fang M."/>
            <person name="Ma L."/>
            <person name="Zhao Y."/>
            <person name="Jiang S."/>
        </authorList>
    </citation>
    <scope>NUCLEOTIDE SEQUENCE [LARGE SCALE GENOMIC DNA]</scope>
    <source>
        <strain evidence="5">S2</strain>
        <tissue evidence="5">Leaf</tissue>
    </source>
</reference>
<dbReference type="GO" id="GO:0005840">
    <property type="term" value="C:ribosome"/>
    <property type="evidence" value="ECO:0007669"/>
    <property type="project" value="UniProtKB-KW"/>
</dbReference>
<dbReference type="SMART" id="SM01387">
    <property type="entry name" value="Ribosomal_S15"/>
    <property type="match status" value="1"/>
</dbReference>
<evidence type="ECO:0000256" key="4">
    <source>
        <dbReference type="RuleBase" id="RU003919"/>
    </source>
</evidence>
<dbReference type="InterPro" id="IPR009068">
    <property type="entry name" value="uS15_NS1_RNA-bd_sf"/>
</dbReference>
<dbReference type="Pfam" id="PF00312">
    <property type="entry name" value="Ribosomal_S15"/>
    <property type="match status" value="1"/>
</dbReference>
<accession>A0A5N5GPU1</accession>
<evidence type="ECO:0000256" key="2">
    <source>
        <dbReference type="ARBA" id="ARBA00022980"/>
    </source>
</evidence>
<dbReference type="GO" id="GO:1990904">
    <property type="term" value="C:ribonucleoprotein complex"/>
    <property type="evidence" value="ECO:0007669"/>
    <property type="project" value="UniProtKB-KW"/>
</dbReference>
<dbReference type="CDD" id="cd00353">
    <property type="entry name" value="Ribosomal_S15p_S13e"/>
    <property type="match status" value="1"/>
</dbReference>
<organism evidence="5 6">
    <name type="scientific">Pyrus ussuriensis x Pyrus communis</name>
    <dbReference type="NCBI Taxonomy" id="2448454"/>
    <lineage>
        <taxon>Eukaryota</taxon>
        <taxon>Viridiplantae</taxon>
        <taxon>Streptophyta</taxon>
        <taxon>Embryophyta</taxon>
        <taxon>Tracheophyta</taxon>
        <taxon>Spermatophyta</taxon>
        <taxon>Magnoliopsida</taxon>
        <taxon>eudicotyledons</taxon>
        <taxon>Gunneridae</taxon>
        <taxon>Pentapetalae</taxon>
        <taxon>rosids</taxon>
        <taxon>fabids</taxon>
        <taxon>Rosales</taxon>
        <taxon>Rosaceae</taxon>
        <taxon>Amygdaloideae</taxon>
        <taxon>Maleae</taxon>
        <taxon>Pyrus</taxon>
    </lineage>
</organism>
<evidence type="ECO:0000313" key="6">
    <source>
        <dbReference type="Proteomes" id="UP000327157"/>
    </source>
</evidence>
<evidence type="ECO:0000256" key="3">
    <source>
        <dbReference type="ARBA" id="ARBA00023274"/>
    </source>
</evidence>
<dbReference type="AlphaFoldDB" id="A0A5N5GPU1"/>
<dbReference type="OrthoDB" id="441444at2759"/>
<dbReference type="SUPFAM" id="SSF47060">
    <property type="entry name" value="S15/NS1 RNA-binding domain"/>
    <property type="match status" value="1"/>
</dbReference>
<evidence type="ECO:0000256" key="1">
    <source>
        <dbReference type="ARBA" id="ARBA00008434"/>
    </source>
</evidence>
<comment type="caution">
    <text evidence="5">The sequence shown here is derived from an EMBL/GenBank/DDBJ whole genome shotgun (WGS) entry which is preliminary data.</text>
</comment>
<proteinExistence type="inferred from homology"/>
<dbReference type="InterPro" id="IPR000589">
    <property type="entry name" value="Ribosomal_uS15"/>
</dbReference>
<gene>
    <name evidence="5" type="ORF">D8674_035090</name>
</gene>
<evidence type="ECO:0000313" key="5">
    <source>
        <dbReference type="EMBL" id="KAB2612774.1"/>
    </source>
</evidence>
<dbReference type="GO" id="GO:0003735">
    <property type="term" value="F:structural constituent of ribosome"/>
    <property type="evidence" value="ECO:0007669"/>
    <property type="project" value="InterPro"/>
</dbReference>
<dbReference type="Gene3D" id="1.10.287.10">
    <property type="entry name" value="S15/NS1, RNA-binding"/>
    <property type="match status" value="1"/>
</dbReference>
<dbReference type="PANTHER" id="PTHR47546:SF3">
    <property type="entry name" value="30S RIBOSOMAL PROTEIN S15, CHLOROPLASTIC"/>
    <property type="match status" value="1"/>
</dbReference>
<reference evidence="6" key="2">
    <citation type="submission" date="2019-10" db="EMBL/GenBank/DDBJ databases">
        <title>A de novo genome assembly of a pear dwarfing rootstock.</title>
        <authorList>
            <person name="Wang F."/>
            <person name="Wang J."/>
            <person name="Li S."/>
            <person name="Zhang Y."/>
            <person name="Fang M."/>
            <person name="Ma L."/>
            <person name="Zhao Y."/>
            <person name="Jiang S."/>
        </authorList>
    </citation>
    <scope>NUCLEOTIDE SEQUENCE [LARGE SCALE GENOMIC DNA]</scope>
</reference>
<keyword evidence="3 4" id="KW-0687">Ribonucleoprotein</keyword>
<keyword evidence="6" id="KW-1185">Reference proteome</keyword>
<dbReference type="GO" id="GO:0006412">
    <property type="term" value="P:translation"/>
    <property type="evidence" value="ECO:0007669"/>
    <property type="project" value="InterPro"/>
</dbReference>
<reference evidence="5 6" key="1">
    <citation type="submission" date="2019-09" db="EMBL/GenBank/DDBJ databases">
        <authorList>
            <person name="Ou C."/>
        </authorList>
    </citation>
    <scope>NUCLEOTIDE SEQUENCE [LARGE SCALE GENOMIC DNA]</scope>
    <source>
        <strain evidence="5">S2</strain>
        <tissue evidence="5">Leaf</tissue>
    </source>
</reference>
<dbReference type="EMBL" id="SMOL01000458">
    <property type="protein sequence ID" value="KAB2612774.1"/>
    <property type="molecule type" value="Genomic_DNA"/>
</dbReference>
<protein>
    <submittedName>
        <fullName evidence="5">30S ribosomal protein S15</fullName>
    </submittedName>
</protein>
<comment type="similarity">
    <text evidence="1 4">Belongs to the universal ribosomal protein uS15 family.</text>
</comment>
<name>A0A5N5GPU1_9ROSA</name>